<dbReference type="EMBL" id="JAXGFP010000006">
    <property type="protein sequence ID" value="MEG3184664.1"/>
    <property type="molecule type" value="Genomic_DNA"/>
</dbReference>
<dbReference type="InterPro" id="IPR007630">
    <property type="entry name" value="RNA_pol_sigma70_r4"/>
</dbReference>
<gene>
    <name evidence="7" type="ORF">SNE34_11650</name>
</gene>
<name>A0ABU7Z0J9_9GAMM</name>
<dbReference type="Pfam" id="PF04542">
    <property type="entry name" value="Sigma70_r2"/>
    <property type="match status" value="1"/>
</dbReference>
<dbReference type="NCBIfam" id="TIGR02937">
    <property type="entry name" value="sigma70-ECF"/>
    <property type="match status" value="1"/>
</dbReference>
<sequence length="231" mass="25784">MIASVAMEAELWCRYSRDRDTDAWNQLATLYGPWAASVARSVHRRVWAYPVDLEDFVQNARVGLLEAMSRYDPDRGIAFQAYAKPRIRGAVFNGLKAVLGDRPTPRDEARLKARLHSLQRSHDGESDAFDTVVNTIAELGLGLLLDEVVQSQAASGTGEGYAYARASEVEARLAAAVERLPQRLALIIRAHYYEHLQFQELAATLGVTKGRVSQLHRAGLERLRMLVQDLP</sequence>
<evidence type="ECO:0000259" key="5">
    <source>
        <dbReference type="Pfam" id="PF04542"/>
    </source>
</evidence>
<dbReference type="PRINTS" id="PR00046">
    <property type="entry name" value="SIGMA70FCT"/>
</dbReference>
<dbReference type="Pfam" id="PF04545">
    <property type="entry name" value="Sigma70_r4"/>
    <property type="match status" value="1"/>
</dbReference>
<evidence type="ECO:0000259" key="6">
    <source>
        <dbReference type="Pfam" id="PF04545"/>
    </source>
</evidence>
<evidence type="ECO:0000256" key="4">
    <source>
        <dbReference type="ARBA" id="ARBA00023163"/>
    </source>
</evidence>
<evidence type="ECO:0000313" key="8">
    <source>
        <dbReference type="Proteomes" id="UP001355056"/>
    </source>
</evidence>
<feature type="domain" description="RNA polymerase sigma-70 region 2" evidence="5">
    <location>
        <begin position="29"/>
        <end position="95"/>
    </location>
</feature>
<dbReference type="InterPro" id="IPR000943">
    <property type="entry name" value="RNA_pol_sigma70"/>
</dbReference>
<keyword evidence="4" id="KW-0804">Transcription</keyword>
<dbReference type="SUPFAM" id="SSF88659">
    <property type="entry name" value="Sigma3 and sigma4 domains of RNA polymerase sigma factors"/>
    <property type="match status" value="1"/>
</dbReference>
<organism evidence="7 8">
    <name type="scientific">Novilysobacter erysipheiresistens</name>
    <dbReference type="NCBI Taxonomy" id="1749332"/>
    <lineage>
        <taxon>Bacteria</taxon>
        <taxon>Pseudomonadati</taxon>
        <taxon>Pseudomonadota</taxon>
        <taxon>Gammaproteobacteria</taxon>
        <taxon>Lysobacterales</taxon>
        <taxon>Lysobacteraceae</taxon>
        <taxon>Novilysobacter</taxon>
    </lineage>
</organism>
<dbReference type="PANTHER" id="PTHR30385">
    <property type="entry name" value="SIGMA FACTOR F FLAGELLAR"/>
    <property type="match status" value="1"/>
</dbReference>
<dbReference type="InterPro" id="IPR007627">
    <property type="entry name" value="RNA_pol_sigma70_r2"/>
</dbReference>
<dbReference type="SUPFAM" id="SSF88946">
    <property type="entry name" value="Sigma2 domain of RNA polymerase sigma factors"/>
    <property type="match status" value="1"/>
</dbReference>
<keyword evidence="2" id="KW-0731">Sigma factor</keyword>
<dbReference type="InterPro" id="IPR014284">
    <property type="entry name" value="RNA_pol_sigma-70_dom"/>
</dbReference>
<accession>A0ABU7Z0J9</accession>
<dbReference type="PANTHER" id="PTHR30385:SF7">
    <property type="entry name" value="RNA POLYMERASE SIGMA FACTOR FLIA"/>
    <property type="match status" value="1"/>
</dbReference>
<dbReference type="InterPro" id="IPR013325">
    <property type="entry name" value="RNA_pol_sigma_r2"/>
</dbReference>
<reference evidence="7 8" key="1">
    <citation type="journal article" date="2016" name="Int. J. Syst. Evol. Microbiol.">
        <title>Lysobacter erysipheiresistens sp. nov., an antagonist of powdery mildew, isolated from tobacco-cultivated soil.</title>
        <authorList>
            <person name="Xie B."/>
            <person name="Li T."/>
            <person name="Lin X."/>
            <person name="Wang C.J."/>
            <person name="Chen Y.J."/>
            <person name="Liu W.J."/>
            <person name="Zhao Z.W."/>
        </authorList>
    </citation>
    <scope>NUCLEOTIDE SEQUENCE [LARGE SCALE GENOMIC DNA]</scope>
    <source>
        <strain evidence="7 8">RS-LYSO-3</strain>
    </source>
</reference>
<evidence type="ECO:0000256" key="2">
    <source>
        <dbReference type="ARBA" id="ARBA00023082"/>
    </source>
</evidence>
<proteinExistence type="predicted"/>
<dbReference type="Gene3D" id="1.20.140.160">
    <property type="match status" value="1"/>
</dbReference>
<dbReference type="InterPro" id="IPR013324">
    <property type="entry name" value="RNA_pol_sigma_r3/r4-like"/>
</dbReference>
<feature type="domain" description="RNA polymerase sigma-70 region 4" evidence="6">
    <location>
        <begin position="177"/>
        <end position="224"/>
    </location>
</feature>
<dbReference type="Gene3D" id="1.10.1740.10">
    <property type="match status" value="1"/>
</dbReference>
<evidence type="ECO:0000256" key="1">
    <source>
        <dbReference type="ARBA" id="ARBA00023015"/>
    </source>
</evidence>
<dbReference type="RefSeq" id="WP_332617407.1">
    <property type="nucleotide sequence ID" value="NZ_JAXGFP010000006.1"/>
</dbReference>
<evidence type="ECO:0000313" key="7">
    <source>
        <dbReference type="EMBL" id="MEG3184664.1"/>
    </source>
</evidence>
<protein>
    <submittedName>
        <fullName evidence="7">Sigma-70 family RNA polymerase sigma factor</fullName>
    </submittedName>
</protein>
<keyword evidence="1" id="KW-0805">Transcription regulation</keyword>
<comment type="caution">
    <text evidence="7">The sequence shown here is derived from an EMBL/GenBank/DDBJ whole genome shotgun (WGS) entry which is preliminary data.</text>
</comment>
<dbReference type="Proteomes" id="UP001355056">
    <property type="component" value="Unassembled WGS sequence"/>
</dbReference>
<evidence type="ECO:0000256" key="3">
    <source>
        <dbReference type="ARBA" id="ARBA00023125"/>
    </source>
</evidence>
<keyword evidence="3" id="KW-0238">DNA-binding</keyword>
<keyword evidence="8" id="KW-1185">Reference proteome</keyword>
<dbReference type="CDD" id="cd06171">
    <property type="entry name" value="Sigma70_r4"/>
    <property type="match status" value="1"/>
</dbReference>